<keyword evidence="5" id="KW-1185">Reference proteome</keyword>
<dbReference type="Pfam" id="PF01370">
    <property type="entry name" value="Epimerase"/>
    <property type="match status" value="1"/>
</dbReference>
<dbReference type="NCBIfam" id="TIGR01777">
    <property type="entry name" value="yfcH"/>
    <property type="match status" value="1"/>
</dbReference>
<dbReference type="RefSeq" id="WP_037340589.1">
    <property type="nucleotide sequence ID" value="NZ_APNK01000037.1"/>
</dbReference>
<organism evidence="4 5">
    <name type="scientific">Salinisphaera hydrothermalis (strain C41B8)</name>
    <dbReference type="NCBI Taxonomy" id="1304275"/>
    <lineage>
        <taxon>Bacteria</taxon>
        <taxon>Pseudomonadati</taxon>
        <taxon>Pseudomonadota</taxon>
        <taxon>Gammaproteobacteria</taxon>
        <taxon>Salinisphaerales</taxon>
        <taxon>Salinisphaeraceae</taxon>
        <taxon>Salinisphaera</taxon>
    </lineage>
</organism>
<proteinExistence type="inferred from homology"/>
<evidence type="ECO:0000313" key="5">
    <source>
        <dbReference type="Proteomes" id="UP000028302"/>
    </source>
</evidence>
<dbReference type="STRING" id="1304275.C41B8_16194"/>
<gene>
    <name evidence="4" type="ORF">C41B8_16194</name>
</gene>
<feature type="domain" description="DUF1731" evidence="3">
    <location>
        <begin position="249"/>
        <end position="295"/>
    </location>
</feature>
<dbReference type="AlphaFoldDB" id="A0A084IHH4"/>
<sequence length="298" mass="32302">MNNVLITGGTGFIGRHLIPDLLADDWRVEVLTRDATKAREVLPASAVPIESLADATPPKVLINLAGENLGAGRWTEARKREMRESRLSITRDLVAFIAACETKPEVLISGSAVGFYGARGGDVLDESEPAGDEFQSQLCADWEAEAVRARDEHGVRVCLIRTGIVLGAGEGALAQMITPFKFGLGGHFGTGRQYMPWIHIRDEVGAIRFLMRETACEGPYNLTAPNPVTNRVFTDTLASVLHRPSFAWMPAPALKLVVGEMAHLLLTGQRAVPRGLEAAGYSFEYSELEAALKDLLGH</sequence>
<dbReference type="OrthoDB" id="9801773at2"/>
<dbReference type="EMBL" id="APNK01000037">
    <property type="protein sequence ID" value="KEZ76158.1"/>
    <property type="molecule type" value="Genomic_DNA"/>
</dbReference>
<dbReference type="PANTHER" id="PTHR11092:SF0">
    <property type="entry name" value="EPIMERASE FAMILY PROTEIN SDR39U1"/>
    <property type="match status" value="1"/>
</dbReference>
<comment type="caution">
    <text evidence="4">The sequence shown here is derived from an EMBL/GenBank/DDBJ whole genome shotgun (WGS) entry which is preliminary data.</text>
</comment>
<name>A0A084IHH4_SALHC</name>
<evidence type="ECO:0000256" key="1">
    <source>
        <dbReference type="ARBA" id="ARBA00009353"/>
    </source>
</evidence>
<dbReference type="PANTHER" id="PTHR11092">
    <property type="entry name" value="SUGAR NUCLEOTIDE EPIMERASE RELATED"/>
    <property type="match status" value="1"/>
</dbReference>
<comment type="similarity">
    <text evidence="1">Belongs to the NAD(P)-dependent epimerase/dehydratase family. SDR39U1 subfamily.</text>
</comment>
<dbReference type="InterPro" id="IPR013549">
    <property type="entry name" value="DUF1731"/>
</dbReference>
<evidence type="ECO:0000313" key="4">
    <source>
        <dbReference type="EMBL" id="KEZ76158.1"/>
    </source>
</evidence>
<evidence type="ECO:0000259" key="3">
    <source>
        <dbReference type="Pfam" id="PF08338"/>
    </source>
</evidence>
<dbReference type="InterPro" id="IPR001509">
    <property type="entry name" value="Epimerase_deHydtase"/>
</dbReference>
<dbReference type="eggNOG" id="COG1090">
    <property type="taxonomic scope" value="Bacteria"/>
</dbReference>
<dbReference type="Pfam" id="PF08338">
    <property type="entry name" value="DUF1731"/>
    <property type="match status" value="1"/>
</dbReference>
<dbReference type="PATRIC" id="fig|1304275.5.peg.3316"/>
<accession>A0A084IHH4</accession>
<protein>
    <recommendedName>
        <fullName evidence="6">TIGR01777 family protein</fullName>
    </recommendedName>
</protein>
<dbReference type="Proteomes" id="UP000028302">
    <property type="component" value="Unassembled WGS sequence"/>
</dbReference>
<evidence type="ECO:0000259" key="2">
    <source>
        <dbReference type="Pfam" id="PF01370"/>
    </source>
</evidence>
<evidence type="ECO:0008006" key="6">
    <source>
        <dbReference type="Google" id="ProtNLM"/>
    </source>
</evidence>
<dbReference type="Gene3D" id="3.40.50.720">
    <property type="entry name" value="NAD(P)-binding Rossmann-like Domain"/>
    <property type="match status" value="1"/>
</dbReference>
<feature type="domain" description="NAD-dependent epimerase/dehydratase" evidence="2">
    <location>
        <begin position="4"/>
        <end position="221"/>
    </location>
</feature>
<dbReference type="InterPro" id="IPR036291">
    <property type="entry name" value="NAD(P)-bd_dom_sf"/>
</dbReference>
<reference evidence="4 5" key="1">
    <citation type="submission" date="2013-03" db="EMBL/GenBank/DDBJ databases">
        <title>Salinisphaera hydrothermalis C41B8 Genome Sequencing.</title>
        <authorList>
            <person name="Li C."/>
            <person name="Lai Q."/>
            <person name="Shao Z."/>
        </authorList>
    </citation>
    <scope>NUCLEOTIDE SEQUENCE [LARGE SCALE GENOMIC DNA]</scope>
    <source>
        <strain evidence="4 5">C41B8</strain>
    </source>
</reference>
<dbReference type="CDD" id="cd05242">
    <property type="entry name" value="SDR_a8"/>
    <property type="match status" value="1"/>
</dbReference>
<dbReference type="InterPro" id="IPR010099">
    <property type="entry name" value="SDR39U1"/>
</dbReference>
<dbReference type="SUPFAM" id="SSF51735">
    <property type="entry name" value="NAD(P)-binding Rossmann-fold domains"/>
    <property type="match status" value="1"/>
</dbReference>